<dbReference type="STRING" id="1817813.A2008_07405"/>
<evidence type="ECO:0000313" key="3">
    <source>
        <dbReference type="EMBL" id="OGM01172.1"/>
    </source>
</evidence>
<evidence type="ECO:0000259" key="2">
    <source>
        <dbReference type="PROSITE" id="PS50853"/>
    </source>
</evidence>
<dbReference type="SUPFAM" id="SSF49265">
    <property type="entry name" value="Fibronectin type III"/>
    <property type="match status" value="1"/>
</dbReference>
<dbReference type="AlphaFoldDB" id="A0A1F7WEC4"/>
<sequence>MRKKMVSLVILVLFFLFSLASSAYCIDAPSDLNAKYKGKFIELKWRAAEGATGYHINRSTGGGSFEAIGYVSGNNGRFIDSDIEKNKKYRYQVNARGIDNNKSAASNTAEATAKATVVSDDSEGKTTKTTKKYAAIDAPENLTAEYSKKEEGIKLTWEGEYNLSKHGFNVYRSVGDSFDSDKFKKIASLKKITGLKFVDTDVEKGKNYNYYVEAVSGSNKSEKSMLVTAKAGAPSASAPKYSTGGPVHICFASNMNFLAIGSVNPEDGTVYIAFYDHATNNWFSWTAVGSVSTPFPNYDEGNTAVDISFCEPSDGRVTVCLYSYNTKEGSMYSTVTTIDIKTRNAIAPWQAWKNVDGIAKPADKFTESARISFCWDQTTHWFVSWAPEDGTAYVKPINGGTGFMNAGLEVPSNYGENSFCASGMYKDKKGNLITGLMCFNMDDSTATYSENSGPGNSWRSFATISNKSIGVPPNATGISKKYKNYFKGKRKTQAEEEE</sequence>
<feature type="chain" id="PRO_5009533377" description="Fibronectin type-III domain-containing protein" evidence="1">
    <location>
        <begin position="24"/>
        <end position="498"/>
    </location>
</feature>
<dbReference type="Proteomes" id="UP000178735">
    <property type="component" value="Unassembled WGS sequence"/>
</dbReference>
<organism evidence="3 4">
    <name type="scientific">Candidatus Wallbacteria bacterium GWC2_49_35</name>
    <dbReference type="NCBI Taxonomy" id="1817813"/>
    <lineage>
        <taxon>Bacteria</taxon>
        <taxon>Candidatus Walliibacteriota</taxon>
    </lineage>
</organism>
<feature type="signal peptide" evidence="1">
    <location>
        <begin position="1"/>
        <end position="23"/>
    </location>
</feature>
<evidence type="ECO:0000256" key="1">
    <source>
        <dbReference type="SAM" id="SignalP"/>
    </source>
</evidence>
<feature type="domain" description="Fibronectin type-III" evidence="2">
    <location>
        <begin position="138"/>
        <end position="234"/>
    </location>
</feature>
<protein>
    <recommendedName>
        <fullName evidence="2">Fibronectin type-III domain-containing protein</fullName>
    </recommendedName>
</protein>
<keyword evidence="1" id="KW-0732">Signal</keyword>
<dbReference type="InterPro" id="IPR013783">
    <property type="entry name" value="Ig-like_fold"/>
</dbReference>
<evidence type="ECO:0000313" key="4">
    <source>
        <dbReference type="Proteomes" id="UP000178735"/>
    </source>
</evidence>
<name>A0A1F7WEC4_9BACT</name>
<dbReference type="PROSITE" id="PS50853">
    <property type="entry name" value="FN3"/>
    <property type="match status" value="1"/>
</dbReference>
<accession>A0A1F7WEC4</accession>
<dbReference type="SMART" id="SM00060">
    <property type="entry name" value="FN3"/>
    <property type="match status" value="2"/>
</dbReference>
<gene>
    <name evidence="3" type="ORF">A2008_07405</name>
</gene>
<reference evidence="3 4" key="1">
    <citation type="journal article" date="2016" name="Nat. Commun.">
        <title>Thousands of microbial genomes shed light on interconnected biogeochemical processes in an aquifer system.</title>
        <authorList>
            <person name="Anantharaman K."/>
            <person name="Brown C.T."/>
            <person name="Hug L.A."/>
            <person name="Sharon I."/>
            <person name="Castelle C.J."/>
            <person name="Probst A.J."/>
            <person name="Thomas B.C."/>
            <person name="Singh A."/>
            <person name="Wilkins M.J."/>
            <person name="Karaoz U."/>
            <person name="Brodie E.L."/>
            <person name="Williams K.H."/>
            <person name="Hubbard S.S."/>
            <person name="Banfield J.F."/>
        </authorList>
    </citation>
    <scope>NUCLEOTIDE SEQUENCE [LARGE SCALE GENOMIC DNA]</scope>
</reference>
<proteinExistence type="predicted"/>
<dbReference type="InterPro" id="IPR036116">
    <property type="entry name" value="FN3_sf"/>
</dbReference>
<comment type="caution">
    <text evidence="3">The sequence shown here is derived from an EMBL/GenBank/DDBJ whole genome shotgun (WGS) entry which is preliminary data.</text>
</comment>
<dbReference type="Gene3D" id="2.60.40.10">
    <property type="entry name" value="Immunoglobulins"/>
    <property type="match status" value="2"/>
</dbReference>
<dbReference type="InterPro" id="IPR003961">
    <property type="entry name" value="FN3_dom"/>
</dbReference>
<dbReference type="EMBL" id="MGFH01000239">
    <property type="protein sequence ID" value="OGM01172.1"/>
    <property type="molecule type" value="Genomic_DNA"/>
</dbReference>